<evidence type="ECO:0000256" key="1">
    <source>
        <dbReference type="ARBA" id="ARBA00023015"/>
    </source>
</evidence>
<dbReference type="GeneID" id="64117488"/>
<evidence type="ECO:0000313" key="5">
    <source>
        <dbReference type="EMBL" id="PTI30855.1"/>
    </source>
</evidence>
<dbReference type="GO" id="GO:0003677">
    <property type="term" value="F:DNA binding"/>
    <property type="evidence" value="ECO:0007669"/>
    <property type="project" value="UniProtKB-KW"/>
</dbReference>
<dbReference type="AlphaFoldDB" id="A0A2T4PWJ0"/>
<dbReference type="PRINTS" id="PR00035">
    <property type="entry name" value="HTHGNTR"/>
</dbReference>
<dbReference type="PANTHER" id="PTHR44846:SF1">
    <property type="entry name" value="MANNOSYL-D-GLYCERATE TRANSPORT_METABOLISM SYSTEM REPRESSOR MNGR-RELATED"/>
    <property type="match status" value="1"/>
</dbReference>
<sequence length="237" mass="27757">MSDKKMPLYQEIMKNIQDYIKSQSLEHGDVIPTEKTLSEKYKVSRVTVRKAISKLIDKEILYSVKGSGTYVAFPKFEHNLFKLQGFTEEMQPFHDSIKNEVSEFSLIKPNAQIQEILNISNDEKVYNIKRIRKLNGEALIIENAYIPFELFPDLSIEAMTKSKYGYLKEKGYAIKKRVEEFVPKLPNKDTMEIFNIDSNTPLLELKAHSILNNDEIFEYSEVLYHPKKYKFKLELSR</sequence>
<dbReference type="Gene3D" id="3.40.1410.10">
    <property type="entry name" value="Chorismate lyase-like"/>
    <property type="match status" value="1"/>
</dbReference>
<dbReference type="CDD" id="cd07377">
    <property type="entry name" value="WHTH_GntR"/>
    <property type="match status" value="1"/>
</dbReference>
<dbReference type="SMART" id="SM00345">
    <property type="entry name" value="HTH_GNTR"/>
    <property type="match status" value="1"/>
</dbReference>
<dbReference type="Pfam" id="PF07702">
    <property type="entry name" value="UTRA"/>
    <property type="match status" value="1"/>
</dbReference>
<dbReference type="OrthoDB" id="9815017at2"/>
<dbReference type="InterPro" id="IPR000524">
    <property type="entry name" value="Tscrpt_reg_HTH_GntR"/>
</dbReference>
<evidence type="ECO:0000259" key="4">
    <source>
        <dbReference type="PROSITE" id="PS50949"/>
    </source>
</evidence>
<dbReference type="SMART" id="SM00866">
    <property type="entry name" value="UTRA"/>
    <property type="match status" value="1"/>
</dbReference>
<keyword evidence="3" id="KW-0804">Transcription</keyword>
<dbReference type="InterPro" id="IPR050679">
    <property type="entry name" value="Bact_HTH_transcr_reg"/>
</dbReference>
<dbReference type="STRING" id="1167632.GCA_000286335_01503"/>
<dbReference type="Proteomes" id="UP000241209">
    <property type="component" value="Unassembled WGS sequence"/>
</dbReference>
<dbReference type="InterPro" id="IPR036390">
    <property type="entry name" value="WH_DNA-bd_sf"/>
</dbReference>
<dbReference type="SUPFAM" id="SSF46785">
    <property type="entry name" value="Winged helix' DNA-binding domain"/>
    <property type="match status" value="1"/>
</dbReference>
<dbReference type="InterPro" id="IPR036388">
    <property type="entry name" value="WH-like_DNA-bd_sf"/>
</dbReference>
<keyword evidence="1" id="KW-0805">Transcription regulation</keyword>
<evidence type="ECO:0000256" key="2">
    <source>
        <dbReference type="ARBA" id="ARBA00023125"/>
    </source>
</evidence>
<dbReference type="RefSeq" id="WP_016912181.1">
    <property type="nucleotide sequence ID" value="NZ_BMDF01000005.1"/>
</dbReference>
<dbReference type="EMBL" id="PZFK01000002">
    <property type="protein sequence ID" value="PTI30855.1"/>
    <property type="molecule type" value="Genomic_DNA"/>
</dbReference>
<proteinExistence type="predicted"/>
<dbReference type="SUPFAM" id="SSF64288">
    <property type="entry name" value="Chorismate lyase-like"/>
    <property type="match status" value="1"/>
</dbReference>
<dbReference type="PROSITE" id="PS50949">
    <property type="entry name" value="HTH_GNTR"/>
    <property type="match status" value="1"/>
</dbReference>
<reference evidence="5 6" key="1">
    <citation type="journal article" date="2016" name="Front. Microbiol.">
        <title>Comprehensive Phylogenetic Analysis of Bovine Non-aureus Staphylococci Species Based on Whole-Genome Sequencing.</title>
        <authorList>
            <person name="Naushad S."/>
            <person name="Barkema H.W."/>
            <person name="Luby C."/>
            <person name="Condas L.A."/>
            <person name="Nobrega D.B."/>
            <person name="Carson D.A."/>
            <person name="De Buck J."/>
        </authorList>
    </citation>
    <scope>NUCLEOTIDE SEQUENCE [LARGE SCALE GENOMIC DNA]</scope>
    <source>
        <strain evidence="5 6">SNUC 2204</strain>
    </source>
</reference>
<dbReference type="InterPro" id="IPR011663">
    <property type="entry name" value="UTRA"/>
</dbReference>
<dbReference type="Gene3D" id="1.10.10.10">
    <property type="entry name" value="Winged helix-like DNA-binding domain superfamily/Winged helix DNA-binding domain"/>
    <property type="match status" value="1"/>
</dbReference>
<comment type="caution">
    <text evidence="5">The sequence shown here is derived from an EMBL/GenBank/DDBJ whole genome shotgun (WGS) entry which is preliminary data.</text>
</comment>
<evidence type="ECO:0000256" key="3">
    <source>
        <dbReference type="ARBA" id="ARBA00023163"/>
    </source>
</evidence>
<dbReference type="Pfam" id="PF00392">
    <property type="entry name" value="GntR"/>
    <property type="match status" value="1"/>
</dbReference>
<dbReference type="GO" id="GO:0045892">
    <property type="term" value="P:negative regulation of DNA-templated transcription"/>
    <property type="evidence" value="ECO:0007669"/>
    <property type="project" value="TreeGrafter"/>
</dbReference>
<feature type="domain" description="HTH gntR-type" evidence="4">
    <location>
        <begin position="6"/>
        <end position="74"/>
    </location>
</feature>
<evidence type="ECO:0000313" key="6">
    <source>
        <dbReference type="Proteomes" id="UP000241209"/>
    </source>
</evidence>
<dbReference type="PANTHER" id="PTHR44846">
    <property type="entry name" value="MANNOSYL-D-GLYCERATE TRANSPORT/METABOLISM SYSTEM REPRESSOR MNGR-RELATED"/>
    <property type="match status" value="1"/>
</dbReference>
<accession>A0A2T4PWJ0</accession>
<dbReference type="InterPro" id="IPR028978">
    <property type="entry name" value="Chorismate_lyase_/UTRA_dom_sf"/>
</dbReference>
<dbReference type="GO" id="GO:0003700">
    <property type="term" value="F:DNA-binding transcription factor activity"/>
    <property type="evidence" value="ECO:0007669"/>
    <property type="project" value="InterPro"/>
</dbReference>
<organism evidence="5 6">
    <name type="scientific">Mammaliicoccus vitulinus</name>
    <dbReference type="NCBI Taxonomy" id="71237"/>
    <lineage>
        <taxon>Bacteria</taxon>
        <taxon>Bacillati</taxon>
        <taxon>Bacillota</taxon>
        <taxon>Bacilli</taxon>
        <taxon>Bacillales</taxon>
        <taxon>Staphylococcaceae</taxon>
        <taxon>Mammaliicoccus</taxon>
    </lineage>
</organism>
<keyword evidence="2" id="KW-0238">DNA-binding</keyword>
<protein>
    <submittedName>
        <fullName evidence="5">GntR family transcriptional regulator</fullName>
    </submittedName>
</protein>
<gene>
    <name evidence="5" type="ORF">BU072_00840</name>
</gene>
<name>A0A2T4PWJ0_9STAP</name>